<dbReference type="Gene3D" id="2.102.10.10">
    <property type="entry name" value="Rieske [2Fe-2S] iron-sulphur domain"/>
    <property type="match status" value="1"/>
</dbReference>
<dbReference type="GO" id="GO:0051537">
    <property type="term" value="F:2 iron, 2 sulfur cluster binding"/>
    <property type="evidence" value="ECO:0007669"/>
    <property type="project" value="UniProtKB-KW"/>
</dbReference>
<evidence type="ECO:0000313" key="7">
    <source>
        <dbReference type="EMBL" id="MVO98360.1"/>
    </source>
</evidence>
<sequence>MNLTKNNEDFTSTLPQFPESYWLHSTPSIPAFPKLTEDLSIDVVIVGAGITGITTAYLMAKKGLKVAVLDAGRIMEGTTGSTTAKITAQHDLTYSEFISHFGEEKTRLYYEANDEALQFVKNTVTELGIDCQFTEEDAYVYTNDDSYIKKIQDEYKAYEKLGIPGAYADAAPLPYETRAAVIMKNQAQFNPVPFLIRLVQEFIGMGGQIFEQTTVVGAALEKPLLVKTKHGPRITCHNLVSASHYPFMDFKGLYFSRLHTERSYVLAARTEKPYPGGMYLSAEDPKRSLRSVLLNGEPAVIIGGEGHKTGQGLCTFQYYEHLQKFGEETFGLRDILYRWSAQDIYTLDKMPYIGQQLSGVPNLLLATGYRKWGMTNSIVAAILNTKLVAGEKSPYEEVFNPQRFHSDPDIKTFMTQNANVAKQLIGGKLEQTRKDAGELAADEGSVVQVNGKRAGAYRDSSGKLHIVDTTCTHMGCEVEWNEAERTWDCPCHGSRYSFQGDVIEGPAKKALAKVDPDSI</sequence>
<evidence type="ECO:0000313" key="8">
    <source>
        <dbReference type="Proteomes" id="UP000490800"/>
    </source>
</evidence>
<dbReference type="SUPFAM" id="SSF51971">
    <property type="entry name" value="Nucleotide-binding domain"/>
    <property type="match status" value="1"/>
</dbReference>
<dbReference type="PANTHER" id="PTHR13847">
    <property type="entry name" value="SARCOSINE DEHYDROGENASE-RELATED"/>
    <property type="match status" value="1"/>
</dbReference>
<evidence type="ECO:0000256" key="5">
    <source>
        <dbReference type="ARBA" id="ARBA00023157"/>
    </source>
</evidence>
<dbReference type="OrthoDB" id="9767869at2"/>
<evidence type="ECO:0000256" key="2">
    <source>
        <dbReference type="ARBA" id="ARBA00022723"/>
    </source>
</evidence>
<keyword evidence="4" id="KW-0411">Iron-sulfur</keyword>
<dbReference type="Pfam" id="PF01266">
    <property type="entry name" value="DAO"/>
    <property type="match status" value="1"/>
</dbReference>
<dbReference type="Pfam" id="PF00355">
    <property type="entry name" value="Rieske"/>
    <property type="match status" value="1"/>
</dbReference>
<dbReference type="PRINTS" id="PR00162">
    <property type="entry name" value="RIESKE"/>
</dbReference>
<dbReference type="EMBL" id="RHLK01000001">
    <property type="protein sequence ID" value="MVO98360.1"/>
    <property type="molecule type" value="Genomic_DNA"/>
</dbReference>
<evidence type="ECO:0000256" key="3">
    <source>
        <dbReference type="ARBA" id="ARBA00023004"/>
    </source>
</evidence>
<dbReference type="AlphaFoldDB" id="A0A7X3FEW1"/>
<dbReference type="InterPro" id="IPR006076">
    <property type="entry name" value="FAD-dep_OxRdtase"/>
</dbReference>
<dbReference type="SUPFAM" id="SSF50022">
    <property type="entry name" value="ISP domain"/>
    <property type="match status" value="1"/>
</dbReference>
<evidence type="ECO:0000256" key="1">
    <source>
        <dbReference type="ARBA" id="ARBA00022714"/>
    </source>
</evidence>
<dbReference type="InterPro" id="IPR036188">
    <property type="entry name" value="FAD/NAD-bd_sf"/>
</dbReference>
<dbReference type="FunFam" id="2.102.10.10:FF:000014">
    <property type="entry name" value="Oxidoreductase, FAD dependent"/>
    <property type="match status" value="1"/>
</dbReference>
<keyword evidence="1" id="KW-0001">2Fe-2S</keyword>
<dbReference type="GO" id="GO:0046872">
    <property type="term" value="F:metal ion binding"/>
    <property type="evidence" value="ECO:0007669"/>
    <property type="project" value="UniProtKB-KW"/>
</dbReference>
<dbReference type="InterPro" id="IPR038010">
    <property type="entry name" value="YhfW_C"/>
</dbReference>
<dbReference type="InterPro" id="IPR036922">
    <property type="entry name" value="Rieske_2Fe-2S_sf"/>
</dbReference>
<keyword evidence="8" id="KW-1185">Reference proteome</keyword>
<keyword evidence="3" id="KW-0408">Iron</keyword>
<dbReference type="GO" id="GO:0005737">
    <property type="term" value="C:cytoplasm"/>
    <property type="evidence" value="ECO:0007669"/>
    <property type="project" value="TreeGrafter"/>
</dbReference>
<accession>A0A7X3FEW1</accession>
<name>A0A7X3FEW1_9BACL</name>
<evidence type="ECO:0000256" key="4">
    <source>
        <dbReference type="ARBA" id="ARBA00023014"/>
    </source>
</evidence>
<proteinExistence type="predicted"/>
<keyword evidence="5" id="KW-1015">Disulfide bond</keyword>
<dbReference type="InterPro" id="IPR005805">
    <property type="entry name" value="Rieske_Fe-S_prot_C"/>
</dbReference>
<dbReference type="CDD" id="cd03477">
    <property type="entry name" value="Rieske_YhfW_C"/>
    <property type="match status" value="1"/>
</dbReference>
<comment type="caution">
    <text evidence="7">The sequence shown here is derived from an EMBL/GenBank/DDBJ whole genome shotgun (WGS) entry which is preliminary data.</text>
</comment>
<dbReference type="PANTHER" id="PTHR13847:SF274">
    <property type="entry name" value="RIESKE 2FE-2S IRON-SULFUR PROTEIN YHFW-RELATED"/>
    <property type="match status" value="1"/>
</dbReference>
<dbReference type="Proteomes" id="UP000490800">
    <property type="component" value="Unassembled WGS sequence"/>
</dbReference>
<dbReference type="InterPro" id="IPR017941">
    <property type="entry name" value="Rieske_2Fe-2S"/>
</dbReference>
<organism evidence="7 8">
    <name type="scientific">Paenibacillus lutrae</name>
    <dbReference type="NCBI Taxonomy" id="2078573"/>
    <lineage>
        <taxon>Bacteria</taxon>
        <taxon>Bacillati</taxon>
        <taxon>Bacillota</taxon>
        <taxon>Bacilli</taxon>
        <taxon>Bacillales</taxon>
        <taxon>Paenibacillaceae</taxon>
        <taxon>Paenibacillus</taxon>
    </lineage>
</organism>
<dbReference type="GO" id="GO:0016020">
    <property type="term" value="C:membrane"/>
    <property type="evidence" value="ECO:0007669"/>
    <property type="project" value="InterPro"/>
</dbReference>
<dbReference type="GO" id="GO:0004497">
    <property type="term" value="F:monooxygenase activity"/>
    <property type="evidence" value="ECO:0007669"/>
    <property type="project" value="UniProtKB-ARBA"/>
</dbReference>
<protein>
    <submittedName>
        <fullName evidence="7">FAD-dependent oxidoreductase</fullName>
    </submittedName>
</protein>
<dbReference type="PROSITE" id="PS51296">
    <property type="entry name" value="RIESKE"/>
    <property type="match status" value="1"/>
</dbReference>
<keyword evidence="2" id="KW-0479">Metal-binding</keyword>
<dbReference type="GO" id="GO:0016705">
    <property type="term" value="F:oxidoreductase activity, acting on paired donors, with incorporation or reduction of molecular oxygen"/>
    <property type="evidence" value="ECO:0007669"/>
    <property type="project" value="UniProtKB-ARBA"/>
</dbReference>
<feature type="domain" description="Rieske" evidence="6">
    <location>
        <begin position="433"/>
        <end position="519"/>
    </location>
</feature>
<evidence type="ECO:0000259" key="6">
    <source>
        <dbReference type="PROSITE" id="PS51296"/>
    </source>
</evidence>
<reference evidence="7 8" key="1">
    <citation type="journal article" date="2019" name="Microorganisms">
        <title>Paenibacillus lutrae sp. nov., A Chitinolytic Species Isolated from A River Otter in Castril Natural Park, Granada, Spain.</title>
        <authorList>
            <person name="Rodriguez M."/>
            <person name="Reina J.C."/>
            <person name="Bejar V."/>
            <person name="Llamas I."/>
        </authorList>
    </citation>
    <scope>NUCLEOTIDE SEQUENCE [LARGE SCALE GENOMIC DNA]</scope>
    <source>
        <strain evidence="7 8">N10</strain>
    </source>
</reference>
<dbReference type="Gene3D" id="3.50.50.60">
    <property type="entry name" value="FAD/NAD(P)-binding domain"/>
    <property type="match status" value="1"/>
</dbReference>
<dbReference type="Gene3D" id="3.30.9.10">
    <property type="entry name" value="D-Amino Acid Oxidase, subunit A, domain 2"/>
    <property type="match status" value="1"/>
</dbReference>
<gene>
    <name evidence="7" type="ORF">EDM21_02205</name>
</gene>